<dbReference type="InterPro" id="IPR013783">
    <property type="entry name" value="Ig-like_fold"/>
</dbReference>
<feature type="domain" description="PKD" evidence="2">
    <location>
        <begin position="171"/>
        <end position="251"/>
    </location>
</feature>
<organism evidence="3 4">
    <name type="scientific">Algoriphagus yeomjeoni</name>
    <dbReference type="NCBI Taxonomy" id="291403"/>
    <lineage>
        <taxon>Bacteria</taxon>
        <taxon>Pseudomonadati</taxon>
        <taxon>Bacteroidota</taxon>
        <taxon>Cytophagia</taxon>
        <taxon>Cytophagales</taxon>
        <taxon>Cyclobacteriaceae</taxon>
        <taxon>Algoriphagus</taxon>
    </lineage>
</organism>
<keyword evidence="1" id="KW-1133">Transmembrane helix</keyword>
<dbReference type="CDD" id="cd00146">
    <property type="entry name" value="PKD"/>
    <property type="match status" value="1"/>
</dbReference>
<dbReference type="InterPro" id="IPR000601">
    <property type="entry name" value="PKD_dom"/>
</dbReference>
<keyword evidence="1" id="KW-0472">Membrane</keyword>
<dbReference type="RefSeq" id="WP_111612079.1">
    <property type="nucleotide sequence ID" value="NZ_QLLK01000007.1"/>
</dbReference>
<dbReference type="AlphaFoldDB" id="A0A327P9P5"/>
<comment type="caution">
    <text evidence="3">The sequence shown here is derived from an EMBL/GenBank/DDBJ whole genome shotgun (WGS) entry which is preliminary data.</text>
</comment>
<dbReference type="Gene3D" id="2.60.40.10">
    <property type="entry name" value="Immunoglobulins"/>
    <property type="match status" value="2"/>
</dbReference>
<dbReference type="PROSITE" id="PS50093">
    <property type="entry name" value="PKD"/>
    <property type="match status" value="1"/>
</dbReference>
<protein>
    <submittedName>
        <fullName evidence="3">PKD domain-containing protein</fullName>
    </submittedName>
</protein>
<evidence type="ECO:0000313" key="4">
    <source>
        <dbReference type="Proteomes" id="UP000249610"/>
    </source>
</evidence>
<proteinExistence type="predicted"/>
<keyword evidence="4" id="KW-1185">Reference proteome</keyword>
<gene>
    <name evidence="3" type="ORF">LV83_02743</name>
</gene>
<sequence>MKTTLKHKIIIVIAFITIAITNSYMLYAQNSCTQNNIVATNYQLRNSSGQPFSVTDDYELGDPVTGELWVTLTNNTGGGYNMRMFYDLYRNNNISATDQQDCLFIATEILANTWVRVRPISWNWGDVIEVKNIFIDWTTGTVKSGTTCDFGAVKKTSQCYSSPTGFTAAVPLFPKFDFADNGICNTTIQFTSETIGGSPPYNYTYQWDFGGLGTATGANPVFNFPGTGTYTIGMTANDGVTTTTIQKDIYIDPNFGITVDIFPTKKDESSGMIYTTVGGGTEPYTYSWTGPDGYTSTSKDIFNLSDGTYNLLVTDSNGCQQTEEYTLDIASILGFNLAKFQVLAEKSKILINWEVTSETENSVYEIERSNGNAKAFSTIGTVSGDGAKSTLTNYSFIDQSYPFYENRFYYRIAKTSSLEVSYSPVKMVEKQDFLESKNSWQVYPNPCSECKIILTTIENENPSNVRLELLNSYQLLQAKDLILDDSGVIDLNAVFGSIPKGLSILKIEWGTKIETIKLIGAN</sequence>
<evidence type="ECO:0000259" key="2">
    <source>
        <dbReference type="PROSITE" id="PS50093"/>
    </source>
</evidence>
<dbReference type="OrthoDB" id="1488789at2"/>
<feature type="transmembrane region" description="Helical" evidence="1">
    <location>
        <begin position="9"/>
        <end position="27"/>
    </location>
</feature>
<evidence type="ECO:0000256" key="1">
    <source>
        <dbReference type="SAM" id="Phobius"/>
    </source>
</evidence>
<keyword evidence="1" id="KW-0812">Transmembrane</keyword>
<dbReference type="InterPro" id="IPR022409">
    <property type="entry name" value="PKD/Chitinase_dom"/>
</dbReference>
<dbReference type="Proteomes" id="UP000249610">
    <property type="component" value="Unassembled WGS sequence"/>
</dbReference>
<dbReference type="SMART" id="SM00089">
    <property type="entry name" value="PKD"/>
    <property type="match status" value="1"/>
</dbReference>
<name>A0A327P9P5_9BACT</name>
<dbReference type="SUPFAM" id="SSF49299">
    <property type="entry name" value="PKD domain"/>
    <property type="match status" value="1"/>
</dbReference>
<dbReference type="EMBL" id="QLLK01000007">
    <property type="protein sequence ID" value="RAI88443.1"/>
    <property type="molecule type" value="Genomic_DNA"/>
</dbReference>
<dbReference type="InterPro" id="IPR035986">
    <property type="entry name" value="PKD_dom_sf"/>
</dbReference>
<reference evidence="3 4" key="1">
    <citation type="submission" date="2018-06" db="EMBL/GenBank/DDBJ databases">
        <title>Genomic Encyclopedia of Archaeal and Bacterial Type Strains, Phase II (KMG-II): from individual species to whole genera.</title>
        <authorList>
            <person name="Goeker M."/>
        </authorList>
    </citation>
    <scope>NUCLEOTIDE SEQUENCE [LARGE SCALE GENOMIC DNA]</scope>
    <source>
        <strain evidence="3 4">DSM 23446</strain>
    </source>
</reference>
<accession>A0A327P9P5</accession>
<evidence type="ECO:0000313" key="3">
    <source>
        <dbReference type="EMBL" id="RAI88443.1"/>
    </source>
</evidence>
<dbReference type="Pfam" id="PF00801">
    <property type="entry name" value="PKD"/>
    <property type="match status" value="1"/>
</dbReference>